<dbReference type="InterPro" id="IPR051704">
    <property type="entry name" value="FAD_aromatic-hydroxylase"/>
</dbReference>
<reference evidence="3 4" key="1">
    <citation type="submission" date="2020-04" db="EMBL/GenBank/DDBJ databases">
        <title>MicrobeNet Type strains.</title>
        <authorList>
            <person name="Nicholson A.C."/>
        </authorList>
    </citation>
    <scope>NUCLEOTIDE SEQUENCE [LARGE SCALE GENOMIC DNA]</scope>
    <source>
        <strain evidence="3 4">JCM 3332</strain>
    </source>
</reference>
<keyword evidence="4" id="KW-1185">Reference proteome</keyword>
<dbReference type="RefSeq" id="WP_062978764.1">
    <property type="nucleotide sequence ID" value="NZ_JAAXOT010000011.1"/>
</dbReference>
<evidence type="ECO:0000256" key="1">
    <source>
        <dbReference type="SAM" id="MobiDB-lite"/>
    </source>
</evidence>
<dbReference type="SUPFAM" id="SSF51905">
    <property type="entry name" value="FAD/NAD(P)-binding domain"/>
    <property type="match status" value="1"/>
</dbReference>
<dbReference type="PRINTS" id="PR00420">
    <property type="entry name" value="RNGMNOXGNASE"/>
</dbReference>
<evidence type="ECO:0000313" key="4">
    <source>
        <dbReference type="Proteomes" id="UP000570678"/>
    </source>
</evidence>
<dbReference type="PANTHER" id="PTHR46865">
    <property type="entry name" value="OXIDOREDUCTASE-RELATED"/>
    <property type="match status" value="1"/>
</dbReference>
<dbReference type="Proteomes" id="UP000570678">
    <property type="component" value="Unassembled WGS sequence"/>
</dbReference>
<dbReference type="Pfam" id="PF01494">
    <property type="entry name" value="FAD_binding_3"/>
    <property type="match status" value="1"/>
</dbReference>
<proteinExistence type="predicted"/>
<dbReference type="EMBL" id="JAAXOT010000011">
    <property type="protein sequence ID" value="NKY58582.1"/>
    <property type="molecule type" value="Genomic_DNA"/>
</dbReference>
<feature type="domain" description="FAD-binding" evidence="2">
    <location>
        <begin position="2"/>
        <end position="334"/>
    </location>
</feature>
<dbReference type="GO" id="GO:0071949">
    <property type="term" value="F:FAD binding"/>
    <property type="evidence" value="ECO:0007669"/>
    <property type="project" value="InterPro"/>
</dbReference>
<gene>
    <name evidence="3" type="ORF">HGA15_21035</name>
</gene>
<protein>
    <submittedName>
        <fullName evidence="3">2-polyprenyl-6-methoxyphenol hydroxylase</fullName>
    </submittedName>
</protein>
<evidence type="ECO:0000313" key="3">
    <source>
        <dbReference type="EMBL" id="NKY58582.1"/>
    </source>
</evidence>
<organism evidence="3 4">
    <name type="scientific">Nocardia flavorosea</name>
    <dbReference type="NCBI Taxonomy" id="53429"/>
    <lineage>
        <taxon>Bacteria</taxon>
        <taxon>Bacillati</taxon>
        <taxon>Actinomycetota</taxon>
        <taxon>Actinomycetes</taxon>
        <taxon>Mycobacteriales</taxon>
        <taxon>Nocardiaceae</taxon>
        <taxon>Nocardia</taxon>
    </lineage>
</organism>
<dbReference type="Gene3D" id="3.50.50.60">
    <property type="entry name" value="FAD/NAD(P)-binding domain"/>
    <property type="match status" value="1"/>
</dbReference>
<comment type="caution">
    <text evidence="3">The sequence shown here is derived from an EMBL/GenBank/DDBJ whole genome shotgun (WGS) entry which is preliminary data.</text>
</comment>
<dbReference type="InterPro" id="IPR002938">
    <property type="entry name" value="FAD-bd"/>
</dbReference>
<accession>A0A846YM76</accession>
<dbReference type="Gene3D" id="3.30.9.10">
    <property type="entry name" value="D-Amino Acid Oxidase, subunit A, domain 2"/>
    <property type="match status" value="1"/>
</dbReference>
<dbReference type="InterPro" id="IPR036188">
    <property type="entry name" value="FAD/NAD-bd_sf"/>
</dbReference>
<name>A0A846YM76_9NOCA</name>
<evidence type="ECO:0000259" key="2">
    <source>
        <dbReference type="Pfam" id="PF01494"/>
    </source>
</evidence>
<dbReference type="PANTHER" id="PTHR46865:SF2">
    <property type="entry name" value="MONOOXYGENASE"/>
    <property type="match status" value="1"/>
</dbReference>
<sequence length="412" mass="44982">MDILISGAGVAGPVLAYWLQHYGFTPVVVERTPQPRLGLGGHAVDLFAPASAVMDRMGLLPRLRAVAVETSALRYERPGGSPIEVDLRDISEAFADNRHLEIMRGELAVIVHAATADRVDYRFGDSIATLAEDEAGIDVTFDSGRSGRFDLVIGADGLHSTVRRLVFGPEDEVSHHLGGYLAVGTLPNYRELSTHTVLYNAVDRIAAMYPVTQTGQARAVFLFRRTTELVSDHRDIDAQRRLLRAEYRAEGWEIPRLLDEMDRADDFYLDAISQIRLDSWSRGRVSLVGDAGYAPGPAVGGGTTLAVVGAYLLARVLAETGGAHEHAFAVYEQQLGDYVRRCREVAPGVLRRGIPRSRTHLRFNAAATRLLTRLPATLRKRLLAGGASSTLSSFALPDESTPPDIEAPEHAR</sequence>
<dbReference type="AlphaFoldDB" id="A0A846YM76"/>
<feature type="region of interest" description="Disordered" evidence="1">
    <location>
        <begin position="393"/>
        <end position="412"/>
    </location>
</feature>